<evidence type="ECO:0000313" key="3">
    <source>
        <dbReference type="Proteomes" id="UP000054771"/>
    </source>
</evidence>
<sequence>MSLAVCEAPRMVKDGSESTFQPHPISAAAANGHTGIILKLLEHGADVEFKHIDGRSPLSLAARGGHMDTVRALVGRGANVLSLDMDGHRAIANAASEGHHGIEDHLLALLGAKRPPLKHTMKTEMHFMRLYAAAKGDEDRIKVLLQRGVEVDSQLPVHSHTPSVQRSGAAPR</sequence>
<organism evidence="2 3">
    <name type="scientific">Aspergillus calidoustus</name>
    <dbReference type="NCBI Taxonomy" id="454130"/>
    <lineage>
        <taxon>Eukaryota</taxon>
        <taxon>Fungi</taxon>
        <taxon>Dikarya</taxon>
        <taxon>Ascomycota</taxon>
        <taxon>Pezizomycotina</taxon>
        <taxon>Eurotiomycetes</taxon>
        <taxon>Eurotiomycetidae</taxon>
        <taxon>Eurotiales</taxon>
        <taxon>Aspergillaceae</taxon>
        <taxon>Aspergillus</taxon>
        <taxon>Aspergillus subgen. Nidulantes</taxon>
    </lineage>
</organism>
<keyword evidence="1" id="KW-0040">ANK repeat</keyword>
<dbReference type="PROSITE" id="PS50297">
    <property type="entry name" value="ANK_REP_REGION"/>
    <property type="match status" value="1"/>
</dbReference>
<dbReference type="EMBL" id="CDMC01000032">
    <property type="protein sequence ID" value="CEL11809.1"/>
    <property type="molecule type" value="Genomic_DNA"/>
</dbReference>
<feature type="repeat" description="ANK" evidence="1">
    <location>
        <begin position="53"/>
        <end position="85"/>
    </location>
</feature>
<dbReference type="PROSITE" id="PS50088">
    <property type="entry name" value="ANK_REPEAT"/>
    <property type="match status" value="1"/>
</dbReference>
<reference evidence="3" key="1">
    <citation type="journal article" date="2016" name="Genome Announc.">
        <title>Draft genome sequences of fungus Aspergillus calidoustus.</title>
        <authorList>
            <person name="Horn F."/>
            <person name="Linde J."/>
            <person name="Mattern D.J."/>
            <person name="Walther G."/>
            <person name="Guthke R."/>
            <person name="Scherlach K."/>
            <person name="Martin K."/>
            <person name="Brakhage A.A."/>
            <person name="Petzke L."/>
            <person name="Valiante V."/>
        </authorList>
    </citation>
    <scope>NUCLEOTIDE SEQUENCE [LARGE SCALE GENOMIC DNA]</scope>
    <source>
        <strain evidence="3">SF006504</strain>
    </source>
</reference>
<dbReference type="InterPro" id="IPR002110">
    <property type="entry name" value="Ankyrin_rpt"/>
</dbReference>
<dbReference type="AlphaFoldDB" id="A0A0U5GH92"/>
<protein>
    <submittedName>
        <fullName evidence="2">Uncharacterized protein</fullName>
    </submittedName>
</protein>
<dbReference type="InterPro" id="IPR036770">
    <property type="entry name" value="Ankyrin_rpt-contain_sf"/>
</dbReference>
<dbReference type="OMA" id="CEAPRMV"/>
<keyword evidence="3" id="KW-1185">Reference proteome</keyword>
<name>A0A0U5GH92_ASPCI</name>
<gene>
    <name evidence="2" type="ORF">ASPCAL14905</name>
</gene>
<dbReference type="PANTHER" id="PTHR22677:SF4">
    <property type="entry name" value="USHER SYNDROME TYPE-1G PROTEIN-LIKE PROTEIN"/>
    <property type="match status" value="1"/>
</dbReference>
<dbReference type="STRING" id="454130.A0A0U5GH92"/>
<accession>A0A0U5GH92</accession>
<proteinExistence type="predicted"/>
<dbReference type="Gene3D" id="1.25.40.20">
    <property type="entry name" value="Ankyrin repeat-containing domain"/>
    <property type="match status" value="1"/>
</dbReference>
<dbReference type="OrthoDB" id="4470298at2759"/>
<dbReference type="Proteomes" id="UP000054771">
    <property type="component" value="Unassembled WGS sequence"/>
</dbReference>
<evidence type="ECO:0000256" key="1">
    <source>
        <dbReference type="PROSITE-ProRule" id="PRU00023"/>
    </source>
</evidence>
<dbReference type="InterPro" id="IPR039323">
    <property type="entry name" value="ANKRD_45/46/60"/>
</dbReference>
<dbReference type="SUPFAM" id="SSF48403">
    <property type="entry name" value="Ankyrin repeat"/>
    <property type="match status" value="1"/>
</dbReference>
<dbReference type="SMART" id="SM00248">
    <property type="entry name" value="ANK"/>
    <property type="match status" value="3"/>
</dbReference>
<dbReference type="PANTHER" id="PTHR22677">
    <property type="entry name" value="ANKYRIN REPEAT DOMAIN-CONTAINING PROTEIN 60"/>
    <property type="match status" value="1"/>
</dbReference>
<evidence type="ECO:0000313" key="2">
    <source>
        <dbReference type="EMBL" id="CEL11809.1"/>
    </source>
</evidence>
<dbReference type="Pfam" id="PF12796">
    <property type="entry name" value="Ank_2"/>
    <property type="match status" value="1"/>
</dbReference>